<dbReference type="InterPro" id="IPR003439">
    <property type="entry name" value="ABC_transporter-like_ATP-bd"/>
</dbReference>
<evidence type="ECO:0000256" key="15">
    <source>
        <dbReference type="ARBA" id="ARBA00039316"/>
    </source>
</evidence>
<dbReference type="GO" id="GO:0008270">
    <property type="term" value="F:zinc ion binding"/>
    <property type="evidence" value="ECO:0007669"/>
    <property type="project" value="UniProtKB-KW"/>
</dbReference>
<evidence type="ECO:0000256" key="9">
    <source>
        <dbReference type="ARBA" id="ARBA00022833"/>
    </source>
</evidence>
<keyword evidence="11" id="KW-0267">Excision nuclease</keyword>
<sequence>MNTIRLRGIKVHNLKNIDVEIPRNQLVVITGVSGSGKSSLAFDTIYAEGQRRYIESLSTYARQFLDRMDKPDIESIEGICPAIAIEQKNQVRSARSTIGTTTEIYDYLRLLFARIGTNYCSRCGAVVQQDSIDSILDELSDMPEGTKFLVGFPFAVQDAVEQKKGPADDPTEQRDRFRQCLLQKGFLRVVVDGEIVSLDDESFHLSNEKQLLVVVDRLMMRPALRERLTDALEIAYQEGHGRLSIMTFGRSGDTHTESSPENTRQVRRFSRKFECSQCEIASTAPEPRLFSFNNPYGACPECKGFGDTMNWDMNLIIPDRTKSIREGAIAPWTTPRSAGIITQLERIAPQHGFTLDTAIQDLSERQFSVLLKGDADFIGILPFFDYLEEKKYKMHIRVFMSKFRGYQPCPLCKGSRLNAAARLVKVGGKSIHELSCMTIADAKQFFDTLDLSDFEQRIAEKALEQVHKRLQYLLDVGLSYLTLNRLSRTLSGGEMQRIHLASSLGSSLVNSLYVLDEPSIGLHPRDNSRLIGILKMLRDTGNTVLVVEHDADMIRESNYVIDLGPQAGEHGGEIVFAGRSSELLKLSSQNNASLTGQYLRAEKRIPLPESRRAAAAKLLSLKNACEHNLKTISVDFPLERFICITGVSGSGKSTLIQNILYKALKHERLPGNGYSELVGQEALADVVMVDQSPVGRSPRSNPVTYMKAFDEIRKLFASVRLARERAYTAASFSFNMAGGRCETCKGSGRIQVEMQFLADLYLTCDTCHGTRYKRDVLDVRYRRLTIHDVLNLTVSEAARFFHDAPRFVHKMQVLCDVGLGYLRLGQAATTLSGGEAQRLKLASHLANTRKKHILYLFDEPTTGLHVDDIATLLACFRQLVERGHTLIVIEHNLDVIKCADYIIDLGPEGGDNGGEIVACGTPEEIARAEQSCTGTYLRDYITRHHGMMYKEKET</sequence>
<dbReference type="InterPro" id="IPR027417">
    <property type="entry name" value="P-loop_NTPase"/>
</dbReference>
<dbReference type="PANTHER" id="PTHR43152">
    <property type="entry name" value="UVRABC SYSTEM PROTEIN A"/>
    <property type="match status" value="1"/>
</dbReference>
<dbReference type="GO" id="GO:0009380">
    <property type="term" value="C:excinuclease repair complex"/>
    <property type="evidence" value="ECO:0007669"/>
    <property type="project" value="InterPro"/>
</dbReference>
<dbReference type="InterPro" id="IPR041552">
    <property type="entry name" value="UvrA_DNA-bd"/>
</dbReference>
<evidence type="ECO:0000256" key="8">
    <source>
        <dbReference type="ARBA" id="ARBA00022771"/>
    </source>
</evidence>
<keyword evidence="4" id="KW-0677">Repeat</keyword>
<organism evidence="18 19">
    <name type="scientific">candidate division KSB3 bacterium</name>
    <dbReference type="NCBI Taxonomy" id="2044937"/>
    <lineage>
        <taxon>Bacteria</taxon>
        <taxon>candidate division KSB3</taxon>
    </lineage>
</organism>
<evidence type="ECO:0000256" key="3">
    <source>
        <dbReference type="ARBA" id="ARBA00022723"/>
    </source>
</evidence>
<evidence type="ECO:0000256" key="2">
    <source>
        <dbReference type="ARBA" id="ARBA00022490"/>
    </source>
</evidence>
<proteinExistence type="inferred from homology"/>
<comment type="subcellular location">
    <subcellularLocation>
        <location evidence="1">Cytoplasm</location>
    </subcellularLocation>
</comment>
<keyword evidence="3" id="KW-0479">Metal-binding</keyword>
<evidence type="ECO:0000256" key="13">
    <source>
        <dbReference type="ARBA" id="ARBA00023204"/>
    </source>
</evidence>
<evidence type="ECO:0000259" key="17">
    <source>
        <dbReference type="PROSITE" id="PS50893"/>
    </source>
</evidence>
<name>A0A2G6E4A8_9BACT</name>
<dbReference type="Proteomes" id="UP000229740">
    <property type="component" value="Unassembled WGS sequence"/>
</dbReference>
<comment type="caution">
    <text evidence="18">The sequence shown here is derived from an EMBL/GenBank/DDBJ whole genome shotgun (WGS) entry which is preliminary data.</text>
</comment>
<dbReference type="EMBL" id="PDPS01000030">
    <property type="protein sequence ID" value="PID56909.1"/>
    <property type="molecule type" value="Genomic_DNA"/>
</dbReference>
<keyword evidence="8" id="KW-0863">Zinc-finger</keyword>
<evidence type="ECO:0000256" key="1">
    <source>
        <dbReference type="ARBA" id="ARBA00004496"/>
    </source>
</evidence>
<dbReference type="InterPro" id="IPR041102">
    <property type="entry name" value="UvrA_inter"/>
</dbReference>
<protein>
    <recommendedName>
        <fullName evidence="15">UvrABC system protein A</fullName>
    </recommendedName>
    <alternativeName>
        <fullName evidence="16">Excinuclease ABC subunit A</fullName>
    </alternativeName>
</protein>
<dbReference type="Pfam" id="PF17755">
    <property type="entry name" value="UvrA_DNA-bind"/>
    <property type="match status" value="1"/>
</dbReference>
<keyword evidence="9" id="KW-0862">Zinc</keyword>
<evidence type="ECO:0000256" key="14">
    <source>
        <dbReference type="ARBA" id="ARBA00038000"/>
    </source>
</evidence>
<dbReference type="PROSITE" id="PS50893">
    <property type="entry name" value="ABC_TRANSPORTER_2"/>
    <property type="match status" value="1"/>
</dbReference>
<evidence type="ECO:0000313" key="19">
    <source>
        <dbReference type="Proteomes" id="UP000229740"/>
    </source>
</evidence>
<dbReference type="GO" id="GO:0004518">
    <property type="term" value="F:nuclease activity"/>
    <property type="evidence" value="ECO:0007669"/>
    <property type="project" value="UniProtKB-KW"/>
</dbReference>
<comment type="similarity">
    <text evidence="14">Belongs to the ABC transporter superfamily. UvrA family.</text>
</comment>
<dbReference type="SUPFAM" id="SSF52540">
    <property type="entry name" value="P-loop containing nucleoside triphosphate hydrolases"/>
    <property type="match status" value="2"/>
</dbReference>
<evidence type="ECO:0000313" key="18">
    <source>
        <dbReference type="EMBL" id="PID56909.1"/>
    </source>
</evidence>
<dbReference type="NCBIfam" id="NF001503">
    <property type="entry name" value="PRK00349.1"/>
    <property type="match status" value="1"/>
</dbReference>
<dbReference type="NCBIfam" id="TIGR00630">
    <property type="entry name" value="uvra"/>
    <property type="match status" value="1"/>
</dbReference>
<dbReference type="AlphaFoldDB" id="A0A2G6E4A8"/>
<dbReference type="GO" id="GO:0003677">
    <property type="term" value="F:DNA binding"/>
    <property type="evidence" value="ECO:0007669"/>
    <property type="project" value="UniProtKB-KW"/>
</dbReference>
<evidence type="ECO:0000256" key="11">
    <source>
        <dbReference type="ARBA" id="ARBA00022881"/>
    </source>
</evidence>
<evidence type="ECO:0000256" key="4">
    <source>
        <dbReference type="ARBA" id="ARBA00022737"/>
    </source>
</evidence>
<evidence type="ECO:0000256" key="6">
    <source>
        <dbReference type="ARBA" id="ARBA00022763"/>
    </source>
</evidence>
<evidence type="ECO:0000256" key="7">
    <source>
        <dbReference type="ARBA" id="ARBA00022769"/>
    </source>
</evidence>
<dbReference type="PANTHER" id="PTHR43152:SF3">
    <property type="entry name" value="UVRABC SYSTEM PROTEIN A"/>
    <property type="match status" value="1"/>
</dbReference>
<keyword evidence="7" id="KW-0228">DNA excision</keyword>
<gene>
    <name evidence="18" type="ORF">CSB45_09635</name>
</gene>
<evidence type="ECO:0000256" key="16">
    <source>
        <dbReference type="ARBA" id="ARBA00042156"/>
    </source>
</evidence>
<keyword evidence="10" id="KW-0067">ATP-binding</keyword>
<evidence type="ECO:0000256" key="12">
    <source>
        <dbReference type="ARBA" id="ARBA00023125"/>
    </source>
</evidence>
<dbReference type="InterPro" id="IPR004602">
    <property type="entry name" value="UvrA"/>
</dbReference>
<keyword evidence="2" id="KW-0963">Cytoplasm</keyword>
<dbReference type="Gene3D" id="3.30.190.20">
    <property type="match status" value="1"/>
</dbReference>
<evidence type="ECO:0000256" key="10">
    <source>
        <dbReference type="ARBA" id="ARBA00022840"/>
    </source>
</evidence>
<keyword evidence="5" id="KW-0547">Nucleotide-binding</keyword>
<dbReference type="GO" id="GO:0016887">
    <property type="term" value="F:ATP hydrolysis activity"/>
    <property type="evidence" value="ECO:0007669"/>
    <property type="project" value="InterPro"/>
</dbReference>
<feature type="domain" description="ABC transporter" evidence="17">
    <location>
        <begin position="605"/>
        <end position="938"/>
    </location>
</feature>
<dbReference type="Gene3D" id="3.40.50.300">
    <property type="entry name" value="P-loop containing nucleotide triphosphate hydrolases"/>
    <property type="match status" value="3"/>
</dbReference>
<dbReference type="GO" id="GO:0005524">
    <property type="term" value="F:ATP binding"/>
    <property type="evidence" value="ECO:0007669"/>
    <property type="project" value="UniProtKB-KW"/>
</dbReference>
<dbReference type="Pfam" id="PF17760">
    <property type="entry name" value="UvrA_inter"/>
    <property type="match status" value="1"/>
</dbReference>
<dbReference type="Gene3D" id="1.20.1580.10">
    <property type="entry name" value="ABC transporter ATPase like domain"/>
    <property type="match status" value="4"/>
</dbReference>
<dbReference type="GO" id="GO:0005737">
    <property type="term" value="C:cytoplasm"/>
    <property type="evidence" value="ECO:0007669"/>
    <property type="project" value="UniProtKB-SubCell"/>
</dbReference>
<reference evidence="18 19" key="1">
    <citation type="submission" date="2017-10" db="EMBL/GenBank/DDBJ databases">
        <title>Novel microbial diversity and functional potential in the marine mammal oral microbiome.</title>
        <authorList>
            <person name="Dudek N.K."/>
            <person name="Sun C.L."/>
            <person name="Burstein D."/>
            <person name="Kantor R.S."/>
            <person name="Aliaga Goltsman D.S."/>
            <person name="Bik E.M."/>
            <person name="Thomas B.C."/>
            <person name="Banfield J.F."/>
            <person name="Relman D.A."/>
        </authorList>
    </citation>
    <scope>NUCLEOTIDE SEQUENCE [LARGE SCALE GENOMIC DNA]</scope>
    <source>
        <strain evidence="18">DOLZORAL124_49_17</strain>
    </source>
</reference>
<keyword evidence="12" id="KW-0238">DNA-binding</keyword>
<dbReference type="GO" id="GO:0006289">
    <property type="term" value="P:nucleotide-excision repair"/>
    <property type="evidence" value="ECO:0007669"/>
    <property type="project" value="InterPro"/>
</dbReference>
<keyword evidence="6" id="KW-0227">DNA damage</keyword>
<accession>A0A2G6E4A8</accession>
<dbReference type="InterPro" id="IPR003593">
    <property type="entry name" value="AAA+_ATPase"/>
</dbReference>
<dbReference type="Gene3D" id="1.10.8.280">
    <property type="entry name" value="ABC transporter ATPase domain-like"/>
    <property type="match status" value="2"/>
</dbReference>
<keyword evidence="13" id="KW-0234">DNA repair</keyword>
<evidence type="ECO:0000256" key="5">
    <source>
        <dbReference type="ARBA" id="ARBA00022741"/>
    </source>
</evidence>
<dbReference type="SMART" id="SM00382">
    <property type="entry name" value="AAA"/>
    <property type="match status" value="2"/>
</dbReference>